<feature type="region of interest" description="Disordered" evidence="1">
    <location>
        <begin position="54"/>
        <end position="132"/>
    </location>
</feature>
<dbReference type="AlphaFoldDB" id="A0A2W4JP34"/>
<proteinExistence type="predicted"/>
<dbReference type="STRING" id="1111738.GCA_000427905_00812"/>
<evidence type="ECO:0000256" key="1">
    <source>
        <dbReference type="SAM" id="MobiDB-lite"/>
    </source>
</evidence>
<keyword evidence="2" id="KW-1133">Transmembrane helix</keyword>
<organism evidence="3">
    <name type="scientific">Thermocrispum agreste</name>
    <dbReference type="NCBI Taxonomy" id="37925"/>
    <lineage>
        <taxon>Bacteria</taxon>
        <taxon>Bacillati</taxon>
        <taxon>Actinomycetota</taxon>
        <taxon>Actinomycetes</taxon>
        <taxon>Pseudonocardiales</taxon>
        <taxon>Pseudonocardiaceae</taxon>
        <taxon>Thermocrispum</taxon>
    </lineage>
</organism>
<name>A0A2W4JP34_9PSEU</name>
<keyword evidence="2" id="KW-0472">Membrane</keyword>
<comment type="caution">
    <text evidence="3">The sequence shown here is derived from an EMBL/GenBank/DDBJ whole genome shotgun (WGS) entry which is preliminary data.</text>
</comment>
<evidence type="ECO:0000313" key="3">
    <source>
        <dbReference type="EMBL" id="PZN00059.1"/>
    </source>
</evidence>
<accession>A0A2W4JP34</accession>
<sequence>MLFFVLILVLAALGALIAALVTTKSLFAWVSIGFSAAAALGLFVDWIKRRRAARRAGADGGDRPPAPEDESSTRSGEAGGDGGEVSATTDATEDAEEAAEKAGDTTGKPQAGSDTEAAAGPAAAGLPADLPGEEETDAADVLIVCELSDEVLVIDEQPRYHLAACGWLTGKETIPIAVSEARELGFTPCARCRPDATQAHRARRKRGADTG</sequence>
<dbReference type="EMBL" id="QGUI01000112">
    <property type="protein sequence ID" value="PZN00059.1"/>
    <property type="molecule type" value="Genomic_DNA"/>
</dbReference>
<evidence type="ECO:0000256" key="2">
    <source>
        <dbReference type="SAM" id="Phobius"/>
    </source>
</evidence>
<feature type="compositionally biased region" description="Basic and acidic residues" evidence="1">
    <location>
        <begin position="56"/>
        <end position="66"/>
    </location>
</feature>
<protein>
    <submittedName>
        <fullName evidence="3">Uncharacterized protein</fullName>
    </submittedName>
</protein>
<feature type="transmembrane region" description="Helical" evidence="2">
    <location>
        <begin position="28"/>
        <end position="47"/>
    </location>
</feature>
<keyword evidence="2" id="KW-0812">Transmembrane</keyword>
<gene>
    <name evidence="3" type="ORF">DIU77_04445</name>
</gene>
<reference evidence="3" key="1">
    <citation type="submission" date="2018-05" db="EMBL/GenBank/DDBJ databases">
        <authorList>
            <person name="Lanie J.A."/>
            <person name="Ng W.-L."/>
            <person name="Kazmierczak K.M."/>
            <person name="Andrzejewski T.M."/>
            <person name="Davidsen T.M."/>
            <person name="Wayne K.J."/>
            <person name="Tettelin H."/>
            <person name="Glass J.I."/>
            <person name="Rusch D."/>
            <person name="Podicherti R."/>
            <person name="Tsui H.-C.T."/>
            <person name="Winkler M.E."/>
        </authorList>
    </citation>
    <scope>NUCLEOTIDE SEQUENCE</scope>
    <source>
        <strain evidence="3">ZC4RG45</strain>
    </source>
</reference>
<feature type="compositionally biased region" description="Low complexity" evidence="1">
    <location>
        <begin position="117"/>
        <end position="130"/>
    </location>
</feature>